<dbReference type="Proteomes" id="UP001174691">
    <property type="component" value="Unassembled WGS sequence"/>
</dbReference>
<comment type="caution">
    <text evidence="2">The sequence shown here is derived from an EMBL/GenBank/DDBJ whole genome shotgun (WGS) entry which is preliminary data.</text>
</comment>
<evidence type="ECO:0000256" key="1">
    <source>
        <dbReference type="SAM" id="MobiDB-lite"/>
    </source>
</evidence>
<dbReference type="EMBL" id="JANBVN010000310">
    <property type="protein sequence ID" value="KAJ9129727.1"/>
    <property type="molecule type" value="Genomic_DNA"/>
</dbReference>
<reference evidence="2" key="1">
    <citation type="submission" date="2022-07" db="EMBL/GenBank/DDBJ databases">
        <title>Fungi with potential for degradation of polypropylene.</title>
        <authorList>
            <person name="Gostincar C."/>
        </authorList>
    </citation>
    <scope>NUCLEOTIDE SEQUENCE</scope>
    <source>
        <strain evidence="2">EXF-13287</strain>
    </source>
</reference>
<keyword evidence="3" id="KW-1185">Reference proteome</keyword>
<feature type="region of interest" description="Disordered" evidence="1">
    <location>
        <begin position="131"/>
        <end position="153"/>
    </location>
</feature>
<accession>A0AA38R204</accession>
<evidence type="ECO:0000313" key="3">
    <source>
        <dbReference type="Proteomes" id="UP001174691"/>
    </source>
</evidence>
<gene>
    <name evidence="2" type="ORF">NKR19_g10218</name>
</gene>
<organism evidence="2 3">
    <name type="scientific">Coniochaeta hoffmannii</name>
    <dbReference type="NCBI Taxonomy" id="91930"/>
    <lineage>
        <taxon>Eukaryota</taxon>
        <taxon>Fungi</taxon>
        <taxon>Dikarya</taxon>
        <taxon>Ascomycota</taxon>
        <taxon>Pezizomycotina</taxon>
        <taxon>Sordariomycetes</taxon>
        <taxon>Sordariomycetidae</taxon>
        <taxon>Coniochaetales</taxon>
        <taxon>Coniochaetaceae</taxon>
        <taxon>Coniochaeta</taxon>
    </lineage>
</organism>
<evidence type="ECO:0000313" key="2">
    <source>
        <dbReference type="EMBL" id="KAJ9129727.1"/>
    </source>
</evidence>
<feature type="compositionally biased region" description="Basic and acidic residues" evidence="1">
    <location>
        <begin position="239"/>
        <end position="257"/>
    </location>
</feature>
<proteinExistence type="predicted"/>
<protein>
    <submittedName>
        <fullName evidence="2">Uncharacterized protein</fullName>
    </submittedName>
</protein>
<feature type="compositionally biased region" description="Basic and acidic residues" evidence="1">
    <location>
        <begin position="212"/>
        <end position="230"/>
    </location>
</feature>
<dbReference type="AlphaFoldDB" id="A0AA38R204"/>
<feature type="region of interest" description="Disordered" evidence="1">
    <location>
        <begin position="211"/>
        <end position="288"/>
    </location>
</feature>
<name>A0AA38R204_9PEZI</name>
<sequence length="288" mass="32359">MAHQLPQQFVPSIPRPADLDDDASVPNPEVGGLTFMWSQANTLTRSMSRYLLDLQAEYASALNGHMADLVNELIDRFQTETRIIEQVRRSCCRKYHFSTLGSIPPYQYTVLTLRTHLNCWLKMWREHQKHKQSGLAEGTNDGDDNEGKDKSQPIPHLAQHLKNWLAAIDKLPRYPETFPEYPTIGGNQAHVGFVPAAGSPTLQIEECTGPEKTVDNRENLNRETPNRQEPNRGQPSNILDHRSHARKVADLRARDRCGSVPKPPYPGVSLIAEGLKKARQSEDGGNSV</sequence>